<dbReference type="STRING" id="181874.A0A409YGY2"/>
<gene>
    <name evidence="12" type="ORF">CVT24_011607</name>
</gene>
<keyword evidence="4 9" id="KW-0498">Mitosis</keyword>
<evidence type="ECO:0000313" key="13">
    <source>
        <dbReference type="Proteomes" id="UP000284842"/>
    </source>
</evidence>
<comment type="caution">
    <text evidence="12">The sequence shown here is derived from an EMBL/GenBank/DDBJ whole genome shotgun (WGS) entry which is preliminary data.</text>
</comment>
<dbReference type="InterPro" id="IPR013255">
    <property type="entry name" value="Spc25_C"/>
</dbReference>
<dbReference type="CDD" id="cd23784">
    <property type="entry name" value="RWD_Spc25"/>
    <property type="match status" value="1"/>
</dbReference>
<dbReference type="GO" id="GO:0051301">
    <property type="term" value="P:cell division"/>
    <property type="evidence" value="ECO:0007669"/>
    <property type="project" value="UniProtKB-UniRule"/>
</dbReference>
<keyword evidence="9" id="KW-0539">Nucleus</keyword>
<evidence type="ECO:0000256" key="10">
    <source>
        <dbReference type="SAM" id="Coils"/>
    </source>
</evidence>
<keyword evidence="5 9" id="KW-0995">Kinetochore</keyword>
<keyword evidence="6 10" id="KW-0175">Coiled coil</keyword>
<name>A0A409YGY2_9AGAR</name>
<evidence type="ECO:0000256" key="1">
    <source>
        <dbReference type="ARBA" id="ARBA00006379"/>
    </source>
</evidence>
<organism evidence="12 13">
    <name type="scientific">Panaeolus cyanescens</name>
    <dbReference type="NCBI Taxonomy" id="181874"/>
    <lineage>
        <taxon>Eukaryota</taxon>
        <taxon>Fungi</taxon>
        <taxon>Dikarya</taxon>
        <taxon>Basidiomycota</taxon>
        <taxon>Agaricomycotina</taxon>
        <taxon>Agaricomycetes</taxon>
        <taxon>Agaricomycetidae</taxon>
        <taxon>Agaricales</taxon>
        <taxon>Agaricineae</taxon>
        <taxon>Galeropsidaceae</taxon>
        <taxon>Panaeolus</taxon>
    </lineage>
</organism>
<evidence type="ECO:0000256" key="4">
    <source>
        <dbReference type="ARBA" id="ARBA00022776"/>
    </source>
</evidence>
<accession>A0A409YGY2</accession>
<evidence type="ECO:0000256" key="3">
    <source>
        <dbReference type="ARBA" id="ARBA00022618"/>
    </source>
</evidence>
<evidence type="ECO:0000256" key="7">
    <source>
        <dbReference type="ARBA" id="ARBA00023306"/>
    </source>
</evidence>
<reference evidence="12 13" key="1">
    <citation type="journal article" date="2018" name="Evol. Lett.">
        <title>Horizontal gene cluster transfer increased hallucinogenic mushroom diversity.</title>
        <authorList>
            <person name="Reynolds H.T."/>
            <person name="Vijayakumar V."/>
            <person name="Gluck-Thaler E."/>
            <person name="Korotkin H.B."/>
            <person name="Matheny P.B."/>
            <person name="Slot J.C."/>
        </authorList>
    </citation>
    <scope>NUCLEOTIDE SEQUENCE [LARGE SCALE GENOMIC DNA]</scope>
    <source>
        <strain evidence="12 13">2629</strain>
    </source>
</reference>
<dbReference type="AlphaFoldDB" id="A0A409YGY2"/>
<evidence type="ECO:0000259" key="11">
    <source>
        <dbReference type="Pfam" id="PF08234"/>
    </source>
</evidence>
<dbReference type="FunCoup" id="A0A409YGY2">
    <property type="interactions" value="122"/>
</dbReference>
<comment type="subcellular location">
    <subcellularLocation>
        <location evidence="9">Nucleus</location>
    </subcellularLocation>
    <subcellularLocation>
        <location evidence="9">Chromosome</location>
        <location evidence="9">Centromere</location>
        <location evidence="9">Kinetochore</location>
    </subcellularLocation>
</comment>
<keyword evidence="2 9" id="KW-0158">Chromosome</keyword>
<keyword evidence="13" id="KW-1185">Reference proteome</keyword>
<dbReference type="InterPro" id="IPR045143">
    <property type="entry name" value="Spc25"/>
</dbReference>
<evidence type="ECO:0000313" key="12">
    <source>
        <dbReference type="EMBL" id="PPR02258.1"/>
    </source>
</evidence>
<dbReference type="GO" id="GO:0005634">
    <property type="term" value="C:nucleus"/>
    <property type="evidence" value="ECO:0007669"/>
    <property type="project" value="UniProtKB-SubCell"/>
</dbReference>
<dbReference type="Pfam" id="PF08234">
    <property type="entry name" value="Spindle_Spc25"/>
    <property type="match status" value="1"/>
</dbReference>
<keyword evidence="3 9" id="KW-0132">Cell division</keyword>
<dbReference type="GO" id="GO:0007059">
    <property type="term" value="P:chromosome segregation"/>
    <property type="evidence" value="ECO:0007669"/>
    <property type="project" value="InterPro"/>
</dbReference>
<comment type="function">
    <text evidence="9">Acts as a component of the essential kinetochore-associated NDC80 complex, which is required for chromosome segregation and spindle checkpoint activity.</text>
</comment>
<sequence length="251" mass="28673">MAQTLRLPQIDLEAILSQQNPTIDLRLQPYENSTRNFLKAVTSYKNRAIATISERRKHQTMEKKKILEKTQAVEAETTDCKMREIDLVAQLESEKEERKEAELKVAAFTRQNAALDEKCDAVEADIQQYRALTQNWRREKDKERSLLSTHASKAPLELRACEKYLGCAIEGVDMNKLLIVFSNLDPAEPHREASFVLDLSTTTYKVLTASPVLPTMAVLVSRLNDSMDIYAFIKDVRVAYQQMVNFCFPVA</sequence>
<dbReference type="Gene3D" id="3.30.457.50">
    <property type="entry name" value="Chromosome segregation protein Spc25"/>
    <property type="match status" value="1"/>
</dbReference>
<comment type="subunit">
    <text evidence="9">Component of the NDC80 complex.</text>
</comment>
<keyword evidence="7 9" id="KW-0131">Cell cycle</keyword>
<dbReference type="InParanoid" id="A0A409YGY2"/>
<dbReference type="EMBL" id="NHTK01001178">
    <property type="protein sequence ID" value="PPR02258.1"/>
    <property type="molecule type" value="Genomic_DNA"/>
</dbReference>
<comment type="similarity">
    <text evidence="1 9">Belongs to the SPC25 family.</text>
</comment>
<evidence type="ECO:0000256" key="8">
    <source>
        <dbReference type="ARBA" id="ARBA00023328"/>
    </source>
</evidence>
<protein>
    <recommendedName>
        <fullName evidence="9">Kinetochore protein SPC25</fullName>
    </recommendedName>
</protein>
<dbReference type="PANTHER" id="PTHR14281">
    <property type="entry name" value="KINETOCHORE PROTEIN SPC25-RELATED"/>
    <property type="match status" value="1"/>
</dbReference>
<dbReference type="PANTHER" id="PTHR14281:SF0">
    <property type="entry name" value="KINETOCHORE PROTEIN SPC25"/>
    <property type="match status" value="1"/>
</dbReference>
<feature type="coiled-coil region" evidence="10">
    <location>
        <begin position="84"/>
        <end position="139"/>
    </location>
</feature>
<evidence type="ECO:0000256" key="5">
    <source>
        <dbReference type="ARBA" id="ARBA00022838"/>
    </source>
</evidence>
<dbReference type="Proteomes" id="UP000284842">
    <property type="component" value="Unassembled WGS sequence"/>
</dbReference>
<feature type="domain" description="Chromosome segregation protein Spc25 C-terminal" evidence="11">
    <location>
        <begin position="173"/>
        <end position="240"/>
    </location>
</feature>
<evidence type="ECO:0000256" key="9">
    <source>
        <dbReference type="RuleBase" id="RU367150"/>
    </source>
</evidence>
<keyword evidence="8 9" id="KW-0137">Centromere</keyword>
<dbReference type="GO" id="GO:0031262">
    <property type="term" value="C:Ndc80 complex"/>
    <property type="evidence" value="ECO:0007669"/>
    <property type="project" value="InterPro"/>
</dbReference>
<evidence type="ECO:0000256" key="2">
    <source>
        <dbReference type="ARBA" id="ARBA00022454"/>
    </source>
</evidence>
<proteinExistence type="inferred from homology"/>
<evidence type="ECO:0000256" key="6">
    <source>
        <dbReference type="ARBA" id="ARBA00023054"/>
    </source>
</evidence>
<dbReference type="OrthoDB" id="4056921at2759"/>